<dbReference type="PANTHER" id="PTHR43549:SF2">
    <property type="entry name" value="MULTIDRUG RESISTANCE PROTEIN NORM-RELATED"/>
    <property type="match status" value="1"/>
</dbReference>
<feature type="transmembrane region" description="Helical" evidence="7">
    <location>
        <begin position="179"/>
        <end position="198"/>
    </location>
</feature>
<evidence type="ECO:0000256" key="7">
    <source>
        <dbReference type="SAM" id="Phobius"/>
    </source>
</evidence>
<dbReference type="GO" id="GO:0005886">
    <property type="term" value="C:plasma membrane"/>
    <property type="evidence" value="ECO:0007669"/>
    <property type="project" value="UniProtKB-SubCell"/>
</dbReference>
<dbReference type="InterPro" id="IPR048279">
    <property type="entry name" value="MdtK-like"/>
</dbReference>
<dbReference type="EMBL" id="DSZT01000172">
    <property type="protein sequence ID" value="HGU42361.1"/>
    <property type="molecule type" value="Genomic_DNA"/>
</dbReference>
<accession>A0A7C4RZJ4</accession>
<feature type="transmembrane region" description="Helical" evidence="7">
    <location>
        <begin position="108"/>
        <end position="128"/>
    </location>
</feature>
<evidence type="ECO:0000256" key="2">
    <source>
        <dbReference type="ARBA" id="ARBA00022448"/>
    </source>
</evidence>
<dbReference type="PIRSF" id="PIRSF006603">
    <property type="entry name" value="DinF"/>
    <property type="match status" value="1"/>
</dbReference>
<keyword evidence="6 7" id="KW-0472">Membrane</keyword>
<dbReference type="NCBIfam" id="TIGR00797">
    <property type="entry name" value="matE"/>
    <property type="match status" value="1"/>
</dbReference>
<dbReference type="Pfam" id="PF01554">
    <property type="entry name" value="MatE"/>
    <property type="match status" value="2"/>
</dbReference>
<organism evidence="8">
    <name type="scientific">Fervidobacterium pennivorans</name>
    <dbReference type="NCBI Taxonomy" id="93466"/>
    <lineage>
        <taxon>Bacteria</taxon>
        <taxon>Thermotogati</taxon>
        <taxon>Thermotogota</taxon>
        <taxon>Thermotogae</taxon>
        <taxon>Thermotogales</taxon>
        <taxon>Fervidobacteriaceae</taxon>
        <taxon>Fervidobacterium</taxon>
    </lineage>
</organism>
<feature type="transmembrane region" description="Helical" evidence="7">
    <location>
        <begin position="245"/>
        <end position="270"/>
    </location>
</feature>
<feature type="transmembrane region" description="Helical" evidence="7">
    <location>
        <begin position="290"/>
        <end position="317"/>
    </location>
</feature>
<feature type="transmembrane region" description="Helical" evidence="7">
    <location>
        <begin position="67"/>
        <end position="88"/>
    </location>
</feature>
<dbReference type="PANTHER" id="PTHR43549">
    <property type="entry name" value="MULTIDRUG RESISTANCE PROTEIN YPNP-RELATED"/>
    <property type="match status" value="1"/>
</dbReference>
<name>A0A7C4RZJ4_FERPE</name>
<feature type="transmembrane region" description="Helical" evidence="7">
    <location>
        <begin position="432"/>
        <end position="450"/>
    </location>
</feature>
<evidence type="ECO:0000256" key="6">
    <source>
        <dbReference type="ARBA" id="ARBA00023136"/>
    </source>
</evidence>
<keyword evidence="2" id="KW-0813">Transport</keyword>
<evidence type="ECO:0000256" key="3">
    <source>
        <dbReference type="ARBA" id="ARBA00022475"/>
    </source>
</evidence>
<dbReference type="InterPro" id="IPR002528">
    <property type="entry name" value="MATE_fam"/>
</dbReference>
<gene>
    <name evidence="8" type="ORF">ENT72_05555</name>
</gene>
<dbReference type="GO" id="GO:0015297">
    <property type="term" value="F:antiporter activity"/>
    <property type="evidence" value="ECO:0007669"/>
    <property type="project" value="InterPro"/>
</dbReference>
<feature type="transmembrane region" description="Helical" evidence="7">
    <location>
        <begin position="26"/>
        <end position="47"/>
    </location>
</feature>
<feature type="transmembrane region" description="Helical" evidence="7">
    <location>
        <begin position="400"/>
        <end position="420"/>
    </location>
</feature>
<evidence type="ECO:0000256" key="4">
    <source>
        <dbReference type="ARBA" id="ARBA00022692"/>
    </source>
</evidence>
<comment type="caution">
    <text evidence="8">The sequence shown here is derived from an EMBL/GenBank/DDBJ whole genome shotgun (WGS) entry which is preliminary data.</text>
</comment>
<evidence type="ECO:0000313" key="8">
    <source>
        <dbReference type="EMBL" id="HGU42361.1"/>
    </source>
</evidence>
<keyword evidence="3" id="KW-1003">Cell membrane</keyword>
<sequence length="472" mass="51279">MENIPKSSNTKLNKNIELLLGDYKKAVIKLSIPNMIAMLIQTLYNLVDAVWVAGLGPSSLAAMGLFFPIYMIVISIATGIAVGTSSAIARRIGAKDFEGANSVAEHSIILAIIVGFLTTVVGILSLGFVLKFTGASGLAMQKAQDYGFIIFLSSIFMMFNNSAIGILRGEGDSKRPMYIVLFSSVLNMVLDPIFIYAFKFGIEGAAWATNISIFVASAMLLYLLIFSKKTFLNVTFKGFSLDREILYDISIVGFPTALAQITMSVAIYFLNFFAAKAAGDLGVATFTGAWRIINLGTLTIIGVSSAVTTVTGAAYGAKDIKKLEGALNYAIKFAEYFAIGTMLVIFFFSKPLALMFSYSKSSSLLLENVSQALKILCMFLPGTPFGMLTSGMFQGIGHGYKSLVTTILRTIIFQVFWTWIFVDGFRMGLTGVWLGIVIGNTTASIITYTWGRLTIKKLYLAYAQHTHAVSED</sequence>
<feature type="transmembrane region" description="Helical" evidence="7">
    <location>
        <begin position="329"/>
        <end position="349"/>
    </location>
</feature>
<dbReference type="InterPro" id="IPR052031">
    <property type="entry name" value="Membrane_Transporter-Flippase"/>
</dbReference>
<dbReference type="AlphaFoldDB" id="A0A7C4RZJ4"/>
<feature type="transmembrane region" description="Helical" evidence="7">
    <location>
        <begin position="148"/>
        <end position="167"/>
    </location>
</feature>
<dbReference type="GO" id="GO:0042910">
    <property type="term" value="F:xenobiotic transmembrane transporter activity"/>
    <property type="evidence" value="ECO:0007669"/>
    <property type="project" value="InterPro"/>
</dbReference>
<evidence type="ECO:0000256" key="1">
    <source>
        <dbReference type="ARBA" id="ARBA00004651"/>
    </source>
</evidence>
<keyword evidence="4 7" id="KW-0812">Transmembrane</keyword>
<feature type="transmembrane region" description="Helical" evidence="7">
    <location>
        <begin position="204"/>
        <end position="225"/>
    </location>
</feature>
<proteinExistence type="predicted"/>
<reference evidence="8" key="1">
    <citation type="journal article" date="2020" name="mSystems">
        <title>Genome- and Community-Level Interaction Insights into Carbon Utilization and Element Cycling Functions of Hydrothermarchaeota in Hydrothermal Sediment.</title>
        <authorList>
            <person name="Zhou Z."/>
            <person name="Liu Y."/>
            <person name="Xu W."/>
            <person name="Pan J."/>
            <person name="Luo Z.H."/>
            <person name="Li M."/>
        </authorList>
    </citation>
    <scope>NUCLEOTIDE SEQUENCE [LARGE SCALE GENOMIC DNA]</scope>
    <source>
        <strain evidence="8">SpSt-604</strain>
    </source>
</reference>
<dbReference type="CDD" id="cd13147">
    <property type="entry name" value="MATE_MJ0709_like"/>
    <property type="match status" value="1"/>
</dbReference>
<feature type="transmembrane region" description="Helical" evidence="7">
    <location>
        <begin position="369"/>
        <end position="388"/>
    </location>
</feature>
<evidence type="ECO:0000256" key="5">
    <source>
        <dbReference type="ARBA" id="ARBA00022989"/>
    </source>
</evidence>
<keyword evidence="5 7" id="KW-1133">Transmembrane helix</keyword>
<comment type="subcellular location">
    <subcellularLocation>
        <location evidence="1">Cell membrane</location>
        <topology evidence="1">Multi-pass membrane protein</topology>
    </subcellularLocation>
</comment>
<protein>
    <submittedName>
        <fullName evidence="8">MATE family efflux transporter</fullName>
    </submittedName>
</protein>